<feature type="transmembrane region" description="Helical" evidence="2">
    <location>
        <begin position="117"/>
        <end position="137"/>
    </location>
</feature>
<keyword evidence="5" id="KW-1185">Reference proteome</keyword>
<feature type="transmembrane region" description="Helical" evidence="2">
    <location>
        <begin position="59"/>
        <end position="80"/>
    </location>
</feature>
<dbReference type="InterPro" id="IPR012429">
    <property type="entry name" value="HGSNAT_cat"/>
</dbReference>
<feature type="region of interest" description="Disordered" evidence="1">
    <location>
        <begin position="405"/>
        <end position="435"/>
    </location>
</feature>
<proteinExistence type="predicted"/>
<feature type="transmembrane region" description="Helical" evidence="2">
    <location>
        <begin position="144"/>
        <end position="163"/>
    </location>
</feature>
<feature type="domain" description="Heparan-alpha-glucosaminide N-acetyltransferase catalytic" evidence="3">
    <location>
        <begin position="26"/>
        <end position="217"/>
    </location>
</feature>
<keyword evidence="2" id="KW-1133">Transmembrane helix</keyword>
<feature type="transmembrane region" description="Helical" evidence="2">
    <location>
        <begin position="92"/>
        <end position="111"/>
    </location>
</feature>
<feature type="transmembrane region" description="Helical" evidence="2">
    <location>
        <begin position="195"/>
        <end position="213"/>
    </location>
</feature>
<protein>
    <submittedName>
        <fullName evidence="4">Putative membrane protein</fullName>
    </submittedName>
</protein>
<evidence type="ECO:0000313" key="5">
    <source>
        <dbReference type="Proteomes" id="UP000576792"/>
    </source>
</evidence>
<feature type="transmembrane region" description="Helical" evidence="2">
    <location>
        <begin position="220"/>
        <end position="243"/>
    </location>
</feature>
<feature type="transmembrane region" description="Helical" evidence="2">
    <location>
        <begin position="324"/>
        <end position="347"/>
    </location>
</feature>
<comment type="caution">
    <text evidence="4">The sequence shown here is derived from an EMBL/GenBank/DDBJ whole genome shotgun (WGS) entry which is preliminary data.</text>
</comment>
<feature type="transmembrane region" description="Helical" evidence="2">
    <location>
        <begin position="27"/>
        <end position="47"/>
    </location>
</feature>
<accession>A0A846RSA2</accession>
<reference evidence="4 5" key="1">
    <citation type="submission" date="2020-03" db="EMBL/GenBank/DDBJ databases">
        <title>Sequencing the genomes of 1000 actinobacteria strains.</title>
        <authorList>
            <person name="Klenk H.-P."/>
        </authorList>
    </citation>
    <scope>NUCLEOTIDE SEQUENCE [LARGE SCALE GENOMIC DNA]</scope>
    <source>
        <strain evidence="4 5">DSM 18964</strain>
    </source>
</reference>
<dbReference type="RefSeq" id="WP_167950735.1">
    <property type="nucleotide sequence ID" value="NZ_BAAAPQ010000012.1"/>
</dbReference>
<dbReference type="EMBL" id="JAATJN010000001">
    <property type="protein sequence ID" value="NJC56934.1"/>
    <property type="molecule type" value="Genomic_DNA"/>
</dbReference>
<feature type="compositionally biased region" description="Pro residues" evidence="1">
    <location>
        <begin position="416"/>
        <end position="428"/>
    </location>
</feature>
<evidence type="ECO:0000256" key="2">
    <source>
        <dbReference type="SAM" id="Phobius"/>
    </source>
</evidence>
<feature type="compositionally biased region" description="Low complexity" evidence="1">
    <location>
        <begin position="405"/>
        <end position="415"/>
    </location>
</feature>
<organism evidence="4 5">
    <name type="scientific">Brevibacterium marinum</name>
    <dbReference type="NCBI Taxonomy" id="418643"/>
    <lineage>
        <taxon>Bacteria</taxon>
        <taxon>Bacillati</taxon>
        <taxon>Actinomycetota</taxon>
        <taxon>Actinomycetes</taxon>
        <taxon>Micrococcales</taxon>
        <taxon>Brevibacteriaceae</taxon>
        <taxon>Brevibacterium</taxon>
    </lineage>
</organism>
<dbReference type="AlphaFoldDB" id="A0A846RSA2"/>
<keyword evidence="2" id="KW-0472">Membrane</keyword>
<gene>
    <name evidence="4" type="ORF">BKA07_001969</name>
</gene>
<evidence type="ECO:0000313" key="4">
    <source>
        <dbReference type="EMBL" id="NJC56934.1"/>
    </source>
</evidence>
<evidence type="ECO:0000259" key="3">
    <source>
        <dbReference type="Pfam" id="PF07786"/>
    </source>
</evidence>
<dbReference type="Pfam" id="PF07786">
    <property type="entry name" value="HGSNAT_cat"/>
    <property type="match status" value="1"/>
</dbReference>
<dbReference type="Proteomes" id="UP000576792">
    <property type="component" value="Unassembled WGS sequence"/>
</dbReference>
<name>A0A846RSA2_9MICO</name>
<evidence type="ECO:0000256" key="1">
    <source>
        <dbReference type="SAM" id="MobiDB-lite"/>
    </source>
</evidence>
<keyword evidence="2" id="KW-0812">Transmembrane</keyword>
<feature type="transmembrane region" description="Helical" evidence="2">
    <location>
        <begin position="367"/>
        <end position="384"/>
    </location>
</feature>
<sequence>MSTHRSPASATATGRTFLERLSPAGRLLGLDAARGIALFAMMVTHIFELSDLAGFPTWAAVFAGRASALFAVLAGCSLVLSTRSRMAESGRLLDAVPSVLIRAGSIIVIGLCLGSVSTLLAVILVNYGVMFAIAMLFLRLRARILFPIALGWMLLSPVLSMLIRSEFGLESMYHAMSWFELTTPLSMLQDLVLTGYYPILQWLSYILLGMAVAKIDIGRHLISLFALGFGLLLVGKGVSWLLINVAGGGTALVRVSELYGTDLNAALFTGSYGVTPPTSWWWLAIAGPHSGTPFDMTSTAGTALLTIAVCQSLAVLLGRRAWALAPLTAAGSMPLSVYSAHVVLLEITRPWILANPMLGGEMLGPRTVEFCLHAIIFIGFALVWKLTIGTHGPLEGAIAAIIRSASPGPGQAQGPGPVPDSGPAPGSGPVPGSVR</sequence>
<feature type="transmembrane region" description="Helical" evidence="2">
    <location>
        <begin position="298"/>
        <end position="317"/>
    </location>
</feature>